<dbReference type="SUPFAM" id="SSF52151">
    <property type="entry name" value="FabD/lysophospholipase-like"/>
    <property type="match status" value="1"/>
</dbReference>
<dbReference type="SUPFAM" id="SSF55048">
    <property type="entry name" value="Probable ACP-binding domain of malonyl-CoA ACP transacylase"/>
    <property type="match status" value="1"/>
</dbReference>
<dbReference type="PIRSF" id="PIRSF000446">
    <property type="entry name" value="Mct"/>
    <property type="match status" value="1"/>
</dbReference>
<proteinExistence type="inferred from homology"/>
<dbReference type="InterPro" id="IPR014043">
    <property type="entry name" value="Acyl_transferase_dom"/>
</dbReference>
<dbReference type="NCBIfam" id="TIGR00128">
    <property type="entry name" value="fabD"/>
    <property type="match status" value="1"/>
</dbReference>
<evidence type="ECO:0000256" key="1">
    <source>
        <dbReference type="ARBA" id="ARBA00018953"/>
    </source>
</evidence>
<keyword evidence="6" id="KW-1185">Reference proteome</keyword>
<dbReference type="InterPro" id="IPR001227">
    <property type="entry name" value="Ac_transferase_dom_sf"/>
</dbReference>
<feature type="domain" description="Malonyl-CoA:ACP transacylase (MAT)" evidence="4">
    <location>
        <begin position="11"/>
        <end position="309"/>
    </location>
</feature>
<dbReference type="GO" id="GO:0004314">
    <property type="term" value="F:[acyl-carrier-protein] S-malonyltransferase activity"/>
    <property type="evidence" value="ECO:0007669"/>
    <property type="project" value="UniProtKB-EC"/>
</dbReference>
<protein>
    <recommendedName>
        <fullName evidence="1 2">Malonyl CoA-acyl carrier protein transacylase</fullName>
        <ecNumber evidence="2">2.3.1.39</ecNumber>
    </recommendedName>
</protein>
<dbReference type="AlphaFoldDB" id="A0A7W5E1H1"/>
<dbReference type="RefSeq" id="WP_184306649.1">
    <property type="nucleotide sequence ID" value="NZ_JACHXU010000016.1"/>
</dbReference>
<keyword evidence="2 5" id="KW-0808">Transferase</keyword>
<feature type="active site" evidence="3">
    <location>
        <position position="99"/>
    </location>
</feature>
<dbReference type="Proteomes" id="UP000536179">
    <property type="component" value="Unassembled WGS sequence"/>
</dbReference>
<dbReference type="PANTHER" id="PTHR47170:SF2">
    <property type="entry name" value="MALONYL-COA:ACP TRANSACYLASE (MAT) DOMAIN-CONTAINING PROTEIN"/>
    <property type="match status" value="1"/>
</dbReference>
<dbReference type="PANTHER" id="PTHR47170">
    <property type="entry name" value="MALONYL-COA ACP TRANSACYLASE, ACP-BINDING"/>
    <property type="match status" value="1"/>
</dbReference>
<accession>A0A7W5E1H1</accession>
<name>A0A7W5E1H1_9BACT</name>
<organism evidence="5 6">
    <name type="scientific">Aporhodopirellula rubra</name>
    <dbReference type="NCBI Taxonomy" id="980271"/>
    <lineage>
        <taxon>Bacteria</taxon>
        <taxon>Pseudomonadati</taxon>
        <taxon>Planctomycetota</taxon>
        <taxon>Planctomycetia</taxon>
        <taxon>Pirellulales</taxon>
        <taxon>Pirellulaceae</taxon>
        <taxon>Aporhodopirellula</taxon>
    </lineage>
</organism>
<dbReference type="Pfam" id="PF00698">
    <property type="entry name" value="Acyl_transf_1"/>
    <property type="match status" value="1"/>
</dbReference>
<dbReference type="InterPro" id="IPR052760">
    <property type="entry name" value="Mitochondrial_malonyltrans"/>
</dbReference>
<dbReference type="Gene3D" id="3.30.70.250">
    <property type="entry name" value="Malonyl-CoA ACP transacylase, ACP-binding"/>
    <property type="match status" value="1"/>
</dbReference>
<dbReference type="InterPro" id="IPR024925">
    <property type="entry name" value="Malonyl_CoA-ACP_transAc"/>
</dbReference>
<feature type="active site" evidence="3">
    <location>
        <position position="209"/>
    </location>
</feature>
<gene>
    <name evidence="5" type="ORF">FHS27_004283</name>
</gene>
<dbReference type="InterPro" id="IPR004410">
    <property type="entry name" value="Malonyl_CoA-ACP_transAc_FabD"/>
</dbReference>
<evidence type="ECO:0000313" key="6">
    <source>
        <dbReference type="Proteomes" id="UP000536179"/>
    </source>
</evidence>
<evidence type="ECO:0000259" key="4">
    <source>
        <dbReference type="SMART" id="SM00827"/>
    </source>
</evidence>
<dbReference type="InterPro" id="IPR016035">
    <property type="entry name" value="Acyl_Trfase/lysoPLipase"/>
</dbReference>
<dbReference type="InterPro" id="IPR016036">
    <property type="entry name" value="Malonyl_transacylase_ACP-bd"/>
</dbReference>
<dbReference type="EMBL" id="JACHXU010000016">
    <property type="protein sequence ID" value="MBB3208454.1"/>
    <property type="molecule type" value="Genomic_DNA"/>
</dbReference>
<dbReference type="SMART" id="SM00827">
    <property type="entry name" value="PKS_AT"/>
    <property type="match status" value="1"/>
</dbReference>
<dbReference type="Gene3D" id="3.40.366.10">
    <property type="entry name" value="Malonyl-Coenzyme A Acyl Carrier Protein, domain 2"/>
    <property type="match status" value="1"/>
</dbReference>
<evidence type="ECO:0000256" key="3">
    <source>
        <dbReference type="PIRSR" id="PIRSR000446-1"/>
    </source>
</evidence>
<comment type="catalytic activity">
    <reaction evidence="2">
        <text>holo-[ACP] + malonyl-CoA = malonyl-[ACP] + CoA</text>
        <dbReference type="Rhea" id="RHEA:41792"/>
        <dbReference type="Rhea" id="RHEA-COMP:9623"/>
        <dbReference type="Rhea" id="RHEA-COMP:9685"/>
        <dbReference type="ChEBI" id="CHEBI:57287"/>
        <dbReference type="ChEBI" id="CHEBI:57384"/>
        <dbReference type="ChEBI" id="CHEBI:64479"/>
        <dbReference type="ChEBI" id="CHEBI:78449"/>
        <dbReference type="EC" id="2.3.1.39"/>
    </reaction>
</comment>
<evidence type="ECO:0000256" key="2">
    <source>
        <dbReference type="PIRNR" id="PIRNR000446"/>
    </source>
</evidence>
<sequence length="309" mass="32582">MSFDVTSPGILFPGQGAQVPGMGTWLCENYPSANDLFDRAGEVLGYDLKKLCAEGPAGKLNETVHCQPALFVTGVAAAEVYSELHGDVASKIRSAAGLSLGEYTAVCFAGGLSFEDGVRLVQKRGEAMQACADAIPSGMSSVLGLDLERLDTVCAECRQDDEILRPANLLCPGNIAVSGHQSALDRLEPIAMAAGAMKVVPLSVAGAFHTPLMQDAVGTLSEALANVEIKATRIPVYSNVDAMPHTDPAEIRDLLARQVVNPVLWEASISRMLEDGVNGFLEAGTGRVLRGTIKRIARKTPCDGFGDQP</sequence>
<reference evidence="5 6" key="1">
    <citation type="submission" date="2020-08" db="EMBL/GenBank/DDBJ databases">
        <title>Genomic Encyclopedia of Type Strains, Phase III (KMG-III): the genomes of soil and plant-associated and newly described type strains.</title>
        <authorList>
            <person name="Whitman W."/>
        </authorList>
    </citation>
    <scope>NUCLEOTIDE SEQUENCE [LARGE SCALE GENOMIC DNA]</scope>
    <source>
        <strain evidence="5 6">CECT 8075</strain>
    </source>
</reference>
<comment type="similarity">
    <text evidence="2">Belongs to the fabD family.</text>
</comment>
<evidence type="ECO:0000313" key="5">
    <source>
        <dbReference type="EMBL" id="MBB3208454.1"/>
    </source>
</evidence>
<comment type="caution">
    <text evidence="5">The sequence shown here is derived from an EMBL/GenBank/DDBJ whole genome shotgun (WGS) entry which is preliminary data.</text>
</comment>
<keyword evidence="2 5" id="KW-0012">Acyltransferase</keyword>
<dbReference type="EC" id="2.3.1.39" evidence="2"/>